<dbReference type="GO" id="GO:0000287">
    <property type="term" value="F:magnesium ion binding"/>
    <property type="evidence" value="ECO:0007669"/>
    <property type="project" value="InterPro"/>
</dbReference>
<name>A0A1B8PKT8_MORNO</name>
<dbReference type="SUPFAM" id="SSF103084">
    <property type="entry name" value="Holliday junction resolvase RusA"/>
    <property type="match status" value="1"/>
</dbReference>
<dbReference type="InterPro" id="IPR036614">
    <property type="entry name" value="RusA-like_sf"/>
</dbReference>
<proteinExistence type="predicted"/>
<evidence type="ECO:0000313" key="1">
    <source>
        <dbReference type="EMBL" id="OBX51442.1"/>
    </source>
</evidence>
<dbReference type="GO" id="GO:0006281">
    <property type="term" value="P:DNA repair"/>
    <property type="evidence" value="ECO:0007669"/>
    <property type="project" value="InterPro"/>
</dbReference>
<sequence>MKLIFDGRLPLPPTLNQYYRTRVIRGRPIIYKNDGGFFDKLRVMVKKAPSQKRIKIAVTVHFGTRGVCDLDNRLKALLDGLNGRIWHDDGQIDEMLIKRGEIVKDGLVDLQVWEIDDEI</sequence>
<dbReference type="InterPro" id="IPR008822">
    <property type="entry name" value="Endonuclease_RusA-like"/>
</dbReference>
<reference evidence="1 2" key="1">
    <citation type="submission" date="2016-06" db="EMBL/GenBank/DDBJ databases">
        <title>Draft genome of Moraxella nonliquefaciens CCUG 60284.</title>
        <authorList>
            <person name="Salva-Serra F."/>
            <person name="Engstrom-Jakobsson H."/>
            <person name="Thorell K."/>
            <person name="Gonzales-Siles L."/>
            <person name="Karlsson R."/>
            <person name="Boulund F."/>
            <person name="Engstrand L."/>
            <person name="Kristiansson E."/>
            <person name="Moore E."/>
        </authorList>
    </citation>
    <scope>NUCLEOTIDE SEQUENCE [LARGE SCALE GENOMIC DNA]</scope>
    <source>
        <strain evidence="1 2">CCUG 60284</strain>
    </source>
</reference>
<dbReference type="EMBL" id="LZDN01000006">
    <property type="protein sequence ID" value="OBX51442.1"/>
    <property type="molecule type" value="Genomic_DNA"/>
</dbReference>
<dbReference type="Proteomes" id="UP000092671">
    <property type="component" value="Unassembled WGS sequence"/>
</dbReference>
<organism evidence="1 2">
    <name type="scientific">Moraxella nonliquefaciens</name>
    <dbReference type="NCBI Taxonomy" id="478"/>
    <lineage>
        <taxon>Bacteria</taxon>
        <taxon>Pseudomonadati</taxon>
        <taxon>Pseudomonadota</taxon>
        <taxon>Gammaproteobacteria</taxon>
        <taxon>Moraxellales</taxon>
        <taxon>Moraxellaceae</taxon>
        <taxon>Moraxella</taxon>
    </lineage>
</organism>
<dbReference type="RefSeq" id="WP_066892677.1">
    <property type="nucleotide sequence ID" value="NZ_JAKREH010000021.1"/>
</dbReference>
<evidence type="ECO:0000313" key="2">
    <source>
        <dbReference type="Proteomes" id="UP000092671"/>
    </source>
</evidence>
<dbReference type="AlphaFoldDB" id="A0A1B8PKT8"/>
<dbReference type="Pfam" id="PF05866">
    <property type="entry name" value="RusA"/>
    <property type="match status" value="1"/>
</dbReference>
<protein>
    <submittedName>
        <fullName evidence="1">Uncharacterized protein</fullName>
    </submittedName>
</protein>
<accession>A0A1B8PKT8</accession>
<dbReference type="Gene3D" id="3.30.1330.70">
    <property type="entry name" value="Holliday junction resolvase RusA"/>
    <property type="match status" value="1"/>
</dbReference>
<dbReference type="GO" id="GO:0006310">
    <property type="term" value="P:DNA recombination"/>
    <property type="evidence" value="ECO:0007669"/>
    <property type="project" value="InterPro"/>
</dbReference>
<comment type="caution">
    <text evidence="1">The sequence shown here is derived from an EMBL/GenBank/DDBJ whole genome shotgun (WGS) entry which is preliminary data.</text>
</comment>
<dbReference type="OrthoDB" id="73971at2"/>
<gene>
    <name evidence="1" type="ORF">A9Z60_07590</name>
</gene>